<feature type="transmembrane region" description="Helical" evidence="1">
    <location>
        <begin position="96"/>
        <end position="115"/>
    </location>
</feature>
<evidence type="ECO:0000313" key="2">
    <source>
        <dbReference type="EMBL" id="MBR7747605.1"/>
    </source>
</evidence>
<organism evidence="2 3">
    <name type="scientific">Undibacterium baiyunense</name>
    <dbReference type="NCBI Taxonomy" id="2828731"/>
    <lineage>
        <taxon>Bacteria</taxon>
        <taxon>Pseudomonadati</taxon>
        <taxon>Pseudomonadota</taxon>
        <taxon>Betaproteobacteria</taxon>
        <taxon>Burkholderiales</taxon>
        <taxon>Oxalobacteraceae</taxon>
        <taxon>Undibacterium</taxon>
    </lineage>
</organism>
<comment type="caution">
    <text evidence="2">The sequence shown here is derived from an EMBL/GenBank/DDBJ whole genome shotgun (WGS) entry which is preliminary data.</text>
</comment>
<accession>A0A941I467</accession>
<keyword evidence="1" id="KW-0812">Transmembrane</keyword>
<dbReference type="RefSeq" id="WP_212684994.1">
    <property type="nucleotide sequence ID" value="NZ_JAGSPM010000008.1"/>
</dbReference>
<name>A0A941I467_9BURK</name>
<gene>
    <name evidence="2" type="ORF">KDM92_13530</name>
</gene>
<feature type="transmembrane region" description="Helical" evidence="1">
    <location>
        <begin position="7"/>
        <end position="29"/>
    </location>
</feature>
<keyword evidence="1" id="KW-0472">Membrane</keyword>
<sequence>MRKEAMVLGLSSLNILAFCVVGVPSWWIWLSKFSGSPHRDPETAVFIVLHLPLLFYLLRKNRFQAAFWNIACAPIVSVFNFLLCLVVTLFVRESSIAVVIVALIWLFPFVHITFIDEKNVNLS</sequence>
<keyword evidence="1" id="KW-1133">Transmembrane helix</keyword>
<proteinExistence type="predicted"/>
<feature type="transmembrane region" description="Helical" evidence="1">
    <location>
        <begin position="65"/>
        <end position="90"/>
    </location>
</feature>
<dbReference type="Proteomes" id="UP000680158">
    <property type="component" value="Unassembled WGS sequence"/>
</dbReference>
<evidence type="ECO:0000313" key="3">
    <source>
        <dbReference type="Proteomes" id="UP000680158"/>
    </source>
</evidence>
<evidence type="ECO:0000256" key="1">
    <source>
        <dbReference type="SAM" id="Phobius"/>
    </source>
</evidence>
<feature type="transmembrane region" description="Helical" evidence="1">
    <location>
        <begin position="41"/>
        <end position="58"/>
    </location>
</feature>
<dbReference type="AlphaFoldDB" id="A0A941I467"/>
<keyword evidence="3" id="KW-1185">Reference proteome</keyword>
<dbReference type="EMBL" id="JAGSPM010000008">
    <property type="protein sequence ID" value="MBR7747605.1"/>
    <property type="molecule type" value="Genomic_DNA"/>
</dbReference>
<reference evidence="2 3" key="1">
    <citation type="submission" date="2021-04" db="EMBL/GenBank/DDBJ databases">
        <title>novel species isolated from subtropical streams in China.</title>
        <authorList>
            <person name="Lu H."/>
        </authorList>
    </citation>
    <scope>NUCLEOTIDE SEQUENCE [LARGE SCALE GENOMIC DNA]</scope>
    <source>
        <strain evidence="2 3">BYS107W</strain>
    </source>
</reference>
<protein>
    <submittedName>
        <fullName evidence="2">Uncharacterized protein</fullName>
    </submittedName>
</protein>